<dbReference type="Pfam" id="PF00291">
    <property type="entry name" value="PALP"/>
    <property type="match status" value="1"/>
</dbReference>
<dbReference type="PANTHER" id="PTHR48078:SF7">
    <property type="entry name" value="BLL6502 PROTEIN"/>
    <property type="match status" value="1"/>
</dbReference>
<dbReference type="FunFam" id="3.40.50.1100:FF:000005">
    <property type="entry name" value="Threonine dehydratase catabolic"/>
    <property type="match status" value="1"/>
</dbReference>
<dbReference type="Proteomes" id="UP000295345">
    <property type="component" value="Unassembled WGS sequence"/>
</dbReference>
<evidence type="ECO:0000256" key="9">
    <source>
        <dbReference type="SAM" id="MobiDB-lite"/>
    </source>
</evidence>
<feature type="compositionally biased region" description="Basic residues" evidence="9">
    <location>
        <begin position="406"/>
        <end position="440"/>
    </location>
</feature>
<comment type="catalytic activity">
    <reaction evidence="1">
        <text>L-threonine = 2-oxobutanoate + NH4(+)</text>
        <dbReference type="Rhea" id="RHEA:22108"/>
        <dbReference type="ChEBI" id="CHEBI:16763"/>
        <dbReference type="ChEBI" id="CHEBI:28938"/>
        <dbReference type="ChEBI" id="CHEBI:57926"/>
        <dbReference type="EC" id="4.3.1.19"/>
    </reaction>
</comment>
<dbReference type="EMBL" id="SMKI01000287">
    <property type="protein sequence ID" value="TDC71163.1"/>
    <property type="molecule type" value="Genomic_DNA"/>
</dbReference>
<dbReference type="InterPro" id="IPR001926">
    <property type="entry name" value="TrpB-like_PALP"/>
</dbReference>
<dbReference type="InterPro" id="IPR050147">
    <property type="entry name" value="Ser/Thr_Dehydratase"/>
</dbReference>
<dbReference type="Gene3D" id="3.40.50.1100">
    <property type="match status" value="2"/>
</dbReference>
<feature type="compositionally biased region" description="Basic residues" evidence="9">
    <location>
        <begin position="371"/>
        <end position="398"/>
    </location>
</feature>
<dbReference type="EC" id="4.3.1.19" evidence="4"/>
<name>A0A4R4T8Y1_9ACTN</name>
<sequence>MAVLSPPTAPPTITDALRARRLLADYLPPTPMWSYPALDAAAGAGTTVLVKHENTQPTGAFKVRGGLTLLAGMDRAQRARGIVGYSTGNHAQSLAYAAARFGAPCVIVMPTDPNPAKASAVRALGAELIEAGADLGEAATHAERVAAERGMRLVSAANEPELIAGVATAFLEIFEQAPDTDTLIVPVGGGSGAAAACLVAASIAPDCRVYGVQSAASPAAHDSWRAGQLLTRPNRTRVEGLATGAGFDLTQRIMRAHLTDFLLVDDDAIAAAQWRLMRDAHTLAEGAGATALAALLTAVAAASFRWRHGSHVLASADSRRRRRGPGGHRRRARTAGGRRRALREGAARRAAGRRRLSRGVGQRQRPLGPRARLRRAGAHRTRLPGAVRQRRGHQGQRRLRQDPQRALRHHGRRVPRGRGVRPWRPRRAARGHVRVRHHPHPGGIAGRRLVHHLPGRRAGRRRGRRGQHRDPVQPPGRGGRGRRRQGRRRSRRRPRRPPPGAGGPGRPRRQRHRGRRRHRRPGRTQAGTGLRRPLARAPPGPAGHHGPLTGVRPDSDRTPAGSPERPR</sequence>
<dbReference type="GO" id="GO:0003941">
    <property type="term" value="F:L-serine ammonia-lyase activity"/>
    <property type="evidence" value="ECO:0007669"/>
    <property type="project" value="TreeGrafter"/>
</dbReference>
<dbReference type="GO" id="GO:0006565">
    <property type="term" value="P:L-serine catabolic process"/>
    <property type="evidence" value="ECO:0007669"/>
    <property type="project" value="TreeGrafter"/>
</dbReference>
<accession>A0A4R4T8Y1</accession>
<comment type="cofactor">
    <cofactor evidence="2">
        <name>pyridoxal 5'-phosphate</name>
        <dbReference type="ChEBI" id="CHEBI:597326"/>
    </cofactor>
</comment>
<comment type="caution">
    <text evidence="11">The sequence shown here is derived from an EMBL/GenBank/DDBJ whole genome shotgun (WGS) entry which is preliminary data.</text>
</comment>
<dbReference type="GO" id="GO:0004794">
    <property type="term" value="F:threonine deaminase activity"/>
    <property type="evidence" value="ECO:0007669"/>
    <property type="project" value="UniProtKB-EC"/>
</dbReference>
<dbReference type="AlphaFoldDB" id="A0A4R4T8Y1"/>
<gene>
    <name evidence="11" type="ORF">E1283_23815</name>
</gene>
<evidence type="ECO:0000256" key="7">
    <source>
        <dbReference type="ARBA" id="ARBA00025527"/>
    </source>
</evidence>
<evidence type="ECO:0000313" key="11">
    <source>
        <dbReference type="EMBL" id="TDC71163.1"/>
    </source>
</evidence>
<feature type="compositionally biased region" description="Basic residues" evidence="9">
    <location>
        <begin position="506"/>
        <end position="522"/>
    </location>
</feature>
<keyword evidence="5" id="KW-0663">Pyridoxal phosphate</keyword>
<evidence type="ECO:0000256" key="1">
    <source>
        <dbReference type="ARBA" id="ARBA00001274"/>
    </source>
</evidence>
<feature type="region of interest" description="Disordered" evidence="9">
    <location>
        <begin position="315"/>
        <end position="567"/>
    </location>
</feature>
<dbReference type="InterPro" id="IPR036052">
    <property type="entry name" value="TrpB-like_PALP_sf"/>
</dbReference>
<evidence type="ECO:0000313" key="12">
    <source>
        <dbReference type="Proteomes" id="UP000295345"/>
    </source>
</evidence>
<feature type="compositionally biased region" description="Low complexity" evidence="9">
    <location>
        <begin position="358"/>
        <end position="370"/>
    </location>
</feature>
<evidence type="ECO:0000256" key="6">
    <source>
        <dbReference type="ARBA" id="ARBA00023239"/>
    </source>
</evidence>
<feature type="compositionally biased region" description="Basic residues" evidence="9">
    <location>
        <begin position="448"/>
        <end position="467"/>
    </location>
</feature>
<feature type="compositionally biased region" description="Basic residues" evidence="9">
    <location>
        <begin position="319"/>
        <end position="341"/>
    </location>
</feature>
<evidence type="ECO:0000256" key="3">
    <source>
        <dbReference type="ARBA" id="ARBA00010869"/>
    </source>
</evidence>
<feature type="compositionally biased region" description="Basic residues" evidence="9">
    <location>
        <begin position="479"/>
        <end position="496"/>
    </location>
</feature>
<dbReference type="GO" id="GO:0006567">
    <property type="term" value="P:L-threonine catabolic process"/>
    <property type="evidence" value="ECO:0007669"/>
    <property type="project" value="TreeGrafter"/>
</dbReference>
<reference evidence="11 12" key="1">
    <citation type="submission" date="2019-03" db="EMBL/GenBank/DDBJ databases">
        <title>Draft genome sequences of novel Actinobacteria.</title>
        <authorList>
            <person name="Sahin N."/>
            <person name="Ay H."/>
            <person name="Saygin H."/>
        </authorList>
    </citation>
    <scope>NUCLEOTIDE SEQUENCE [LARGE SCALE GENOMIC DNA]</scope>
    <source>
        <strain evidence="11 12">DSM 41900</strain>
    </source>
</reference>
<dbReference type="GO" id="GO:0009097">
    <property type="term" value="P:isoleucine biosynthetic process"/>
    <property type="evidence" value="ECO:0007669"/>
    <property type="project" value="TreeGrafter"/>
</dbReference>
<evidence type="ECO:0000256" key="4">
    <source>
        <dbReference type="ARBA" id="ARBA00012096"/>
    </source>
</evidence>
<dbReference type="SUPFAM" id="SSF53686">
    <property type="entry name" value="Tryptophan synthase beta subunit-like PLP-dependent enzymes"/>
    <property type="match status" value="1"/>
</dbReference>
<comment type="function">
    <text evidence="7">Catalyzes the anaerobic formation of alpha-ketobutyrate and ammonia from threonine in a two-step reaction. The first step involved a dehydration of threonine and a production of enamine intermediates (aminocrotonate), which tautomerizes to its imine form (iminobutyrate). Both intermediates are unstable and short-lived. The second step is the nonenzymatic hydrolysis of the enamine/imine intermediates to form 2-ketobutyrate and free ammonia. In the low water environment of the cell, the second step is accelerated by RidA.</text>
</comment>
<dbReference type="OrthoDB" id="9811476at2"/>
<evidence type="ECO:0000256" key="5">
    <source>
        <dbReference type="ARBA" id="ARBA00022898"/>
    </source>
</evidence>
<comment type="similarity">
    <text evidence="3">Belongs to the serine/threonine dehydratase family.</text>
</comment>
<evidence type="ECO:0000259" key="10">
    <source>
        <dbReference type="Pfam" id="PF00291"/>
    </source>
</evidence>
<keyword evidence="12" id="KW-1185">Reference proteome</keyword>
<feature type="domain" description="Tryptophan synthase beta chain-like PALP" evidence="10">
    <location>
        <begin position="27"/>
        <end position="303"/>
    </location>
</feature>
<proteinExistence type="inferred from homology"/>
<protein>
    <recommendedName>
        <fullName evidence="4">threonine ammonia-lyase</fullName>
        <ecNumber evidence="4">4.3.1.19</ecNumber>
    </recommendedName>
    <alternativeName>
        <fullName evidence="8">Threonine deaminase</fullName>
    </alternativeName>
</protein>
<keyword evidence="6" id="KW-0456">Lyase</keyword>
<evidence type="ECO:0000256" key="8">
    <source>
        <dbReference type="ARBA" id="ARBA00031427"/>
    </source>
</evidence>
<dbReference type="PANTHER" id="PTHR48078">
    <property type="entry name" value="THREONINE DEHYDRATASE, MITOCHONDRIAL-RELATED"/>
    <property type="match status" value="1"/>
</dbReference>
<evidence type="ECO:0000256" key="2">
    <source>
        <dbReference type="ARBA" id="ARBA00001933"/>
    </source>
</evidence>
<organism evidence="11 12">
    <name type="scientific">Streptomyces hainanensis</name>
    <dbReference type="NCBI Taxonomy" id="402648"/>
    <lineage>
        <taxon>Bacteria</taxon>
        <taxon>Bacillati</taxon>
        <taxon>Actinomycetota</taxon>
        <taxon>Actinomycetes</taxon>
        <taxon>Kitasatosporales</taxon>
        <taxon>Streptomycetaceae</taxon>
        <taxon>Streptomyces</taxon>
    </lineage>
</organism>